<proteinExistence type="predicted"/>
<sequence length="140" mass="16093">MNSLKGQRAVTTTSIICTYYCKFSILVLKEINFLCCIEFSIGVWFPRSKFTLVQGTLLTVVQKVQLELMKIDPVTEEVLESHADLGVFRIVSETLEKLRAEVLAFGAPPHTHRIVSLQKENGQQHIYFFYDSKYRGELFL</sequence>
<gene>
    <name evidence="1" type="ORF">HNY73_015380</name>
</gene>
<evidence type="ECO:0000313" key="2">
    <source>
        <dbReference type="Proteomes" id="UP000807504"/>
    </source>
</evidence>
<accession>A0A8T0ES59</accession>
<dbReference type="Proteomes" id="UP000807504">
    <property type="component" value="Unassembled WGS sequence"/>
</dbReference>
<reference evidence="1" key="2">
    <citation type="submission" date="2020-06" db="EMBL/GenBank/DDBJ databases">
        <authorList>
            <person name="Sheffer M."/>
        </authorList>
    </citation>
    <scope>NUCLEOTIDE SEQUENCE</scope>
</reference>
<dbReference type="AlphaFoldDB" id="A0A8T0ES59"/>
<name>A0A8T0ES59_ARGBR</name>
<organism evidence="1 2">
    <name type="scientific">Argiope bruennichi</name>
    <name type="common">Wasp spider</name>
    <name type="synonym">Aranea bruennichi</name>
    <dbReference type="NCBI Taxonomy" id="94029"/>
    <lineage>
        <taxon>Eukaryota</taxon>
        <taxon>Metazoa</taxon>
        <taxon>Ecdysozoa</taxon>
        <taxon>Arthropoda</taxon>
        <taxon>Chelicerata</taxon>
        <taxon>Arachnida</taxon>
        <taxon>Araneae</taxon>
        <taxon>Araneomorphae</taxon>
        <taxon>Entelegynae</taxon>
        <taxon>Araneoidea</taxon>
        <taxon>Araneidae</taxon>
        <taxon>Argiope</taxon>
    </lineage>
</organism>
<comment type="caution">
    <text evidence="1">The sequence shown here is derived from an EMBL/GenBank/DDBJ whole genome shotgun (WGS) entry which is preliminary data.</text>
</comment>
<reference evidence="1" key="1">
    <citation type="journal article" date="2020" name="bioRxiv">
        <title>Chromosome-level reference genome of the European wasp spider Argiope bruennichi: a resource for studies on range expansion and evolutionary adaptation.</title>
        <authorList>
            <person name="Sheffer M.M."/>
            <person name="Hoppe A."/>
            <person name="Krehenwinkel H."/>
            <person name="Uhl G."/>
            <person name="Kuss A.W."/>
            <person name="Jensen L."/>
            <person name="Jensen C."/>
            <person name="Gillespie R.G."/>
            <person name="Hoff K.J."/>
            <person name="Prost S."/>
        </authorList>
    </citation>
    <scope>NUCLEOTIDE SEQUENCE</scope>
</reference>
<protein>
    <submittedName>
        <fullName evidence="1">Uncharacterized protein</fullName>
    </submittedName>
</protein>
<evidence type="ECO:0000313" key="1">
    <source>
        <dbReference type="EMBL" id="KAF8778680.1"/>
    </source>
</evidence>
<dbReference type="EMBL" id="JABXBU010002072">
    <property type="protein sequence ID" value="KAF8778680.1"/>
    <property type="molecule type" value="Genomic_DNA"/>
</dbReference>
<keyword evidence="2" id="KW-1185">Reference proteome</keyword>